<keyword evidence="4" id="KW-1185">Reference proteome</keyword>
<accession>A0A1I3V0X8</accession>
<dbReference type="EMBL" id="FOQY01000013">
    <property type="protein sequence ID" value="SFJ88810.1"/>
    <property type="molecule type" value="Genomic_DNA"/>
</dbReference>
<evidence type="ECO:0000313" key="4">
    <source>
        <dbReference type="Proteomes" id="UP000199111"/>
    </source>
</evidence>
<name>A0A1I3V0X8_9ACTN</name>
<dbReference type="PRINTS" id="PR01438">
    <property type="entry name" value="UNVRSLSTRESS"/>
</dbReference>
<dbReference type="InterPro" id="IPR006016">
    <property type="entry name" value="UspA"/>
</dbReference>
<reference evidence="4" key="1">
    <citation type="submission" date="2016-10" db="EMBL/GenBank/DDBJ databases">
        <authorList>
            <person name="Varghese N."/>
            <person name="Submissions S."/>
        </authorList>
    </citation>
    <scope>NUCLEOTIDE SEQUENCE [LARGE SCALE GENOMIC DNA]</scope>
    <source>
        <strain evidence="4">CGMCC 4.2126</strain>
    </source>
</reference>
<gene>
    <name evidence="3" type="ORF">SAMN05216275_113176</name>
</gene>
<feature type="domain" description="UspA" evidence="2">
    <location>
        <begin position="1"/>
        <end position="135"/>
    </location>
</feature>
<dbReference type="Pfam" id="PF00582">
    <property type="entry name" value="Usp"/>
    <property type="match status" value="2"/>
</dbReference>
<sequence length="273" mass="28819">MRREIVVGFDGSPQSRTAVEWAARECRTRRTELTVCHVWDGPHAEREAAITGQVRRLAGRTLIEGVELAERLLPGRSVRSIMARGNPGPELASLSRAAEMLVVGCRGLGGVAGLLLGSVSAHVATHALCPVLAVRPADPASPPSPGNIVVGVDGSACSAAALRFALGHARLHRLPVHVIHARKDTWPQPGWEVERWLAEAVASLSGDHSGVAVTAGAVSQLPLPALLARSRQARLLVVGSRGLGRVRARVLGSVSQELLHRASCPVAVVKQHD</sequence>
<dbReference type="InterPro" id="IPR014729">
    <property type="entry name" value="Rossmann-like_a/b/a_fold"/>
</dbReference>
<comment type="similarity">
    <text evidence="1">Belongs to the universal stress protein A family.</text>
</comment>
<dbReference type="RefSeq" id="WP_093888643.1">
    <property type="nucleotide sequence ID" value="NZ_FOQY01000013.1"/>
</dbReference>
<dbReference type="PANTHER" id="PTHR31964">
    <property type="entry name" value="ADENINE NUCLEOTIDE ALPHA HYDROLASES-LIKE SUPERFAMILY PROTEIN"/>
    <property type="match status" value="1"/>
</dbReference>
<organism evidence="3 4">
    <name type="scientific">Streptosporangium canum</name>
    <dbReference type="NCBI Taxonomy" id="324952"/>
    <lineage>
        <taxon>Bacteria</taxon>
        <taxon>Bacillati</taxon>
        <taxon>Actinomycetota</taxon>
        <taxon>Actinomycetes</taxon>
        <taxon>Streptosporangiales</taxon>
        <taxon>Streptosporangiaceae</taxon>
        <taxon>Streptosporangium</taxon>
    </lineage>
</organism>
<dbReference type="PANTHER" id="PTHR31964:SF113">
    <property type="entry name" value="USPA DOMAIN-CONTAINING PROTEIN"/>
    <property type="match status" value="1"/>
</dbReference>
<evidence type="ECO:0000259" key="2">
    <source>
        <dbReference type="Pfam" id="PF00582"/>
    </source>
</evidence>
<dbReference type="InterPro" id="IPR006015">
    <property type="entry name" value="Universal_stress_UspA"/>
</dbReference>
<dbReference type="Gene3D" id="3.40.50.620">
    <property type="entry name" value="HUPs"/>
    <property type="match status" value="2"/>
</dbReference>
<dbReference type="Proteomes" id="UP000199111">
    <property type="component" value="Unassembled WGS sequence"/>
</dbReference>
<dbReference type="AlphaFoldDB" id="A0A1I3V0X8"/>
<evidence type="ECO:0000313" key="3">
    <source>
        <dbReference type="EMBL" id="SFJ88810.1"/>
    </source>
</evidence>
<evidence type="ECO:0000256" key="1">
    <source>
        <dbReference type="ARBA" id="ARBA00008791"/>
    </source>
</evidence>
<feature type="domain" description="UspA" evidence="2">
    <location>
        <begin position="147"/>
        <end position="270"/>
    </location>
</feature>
<proteinExistence type="inferred from homology"/>
<dbReference type="GeneID" id="96299896"/>
<dbReference type="SUPFAM" id="SSF52402">
    <property type="entry name" value="Adenine nucleotide alpha hydrolases-like"/>
    <property type="match status" value="2"/>
</dbReference>
<protein>
    <submittedName>
        <fullName evidence="3">Nucleotide-binding universal stress protein, UspA family</fullName>
    </submittedName>
</protein>